<proteinExistence type="predicted"/>
<feature type="compositionally biased region" description="Basic residues" evidence="1">
    <location>
        <begin position="113"/>
        <end position="133"/>
    </location>
</feature>
<feature type="compositionally biased region" description="Low complexity" evidence="1">
    <location>
        <begin position="1"/>
        <end position="48"/>
    </location>
</feature>
<keyword evidence="3" id="KW-1185">Reference proteome</keyword>
<gene>
    <name evidence="2" type="ORF">DM02DRAFT_30346</name>
</gene>
<feature type="compositionally biased region" description="Acidic residues" evidence="1">
    <location>
        <begin position="76"/>
        <end position="85"/>
    </location>
</feature>
<reference evidence="2 3" key="1">
    <citation type="journal article" date="2018" name="Sci. Rep.">
        <title>Comparative genomics provides insights into the lifestyle and reveals functional heterogeneity of dark septate endophytic fungi.</title>
        <authorList>
            <person name="Knapp D.G."/>
            <person name="Nemeth J.B."/>
            <person name="Barry K."/>
            <person name="Hainaut M."/>
            <person name="Henrissat B."/>
            <person name="Johnson J."/>
            <person name="Kuo A."/>
            <person name="Lim J.H.P."/>
            <person name="Lipzen A."/>
            <person name="Nolan M."/>
            <person name="Ohm R.A."/>
            <person name="Tamas L."/>
            <person name="Grigoriev I.V."/>
            <person name="Spatafora J.W."/>
            <person name="Nagy L.G."/>
            <person name="Kovacs G.M."/>
        </authorList>
    </citation>
    <scope>NUCLEOTIDE SEQUENCE [LARGE SCALE GENOMIC DNA]</scope>
    <source>
        <strain evidence="2 3">DSE2036</strain>
    </source>
</reference>
<sequence>MHFETSPSSSPSKSLPISIGSNMSSPTGSLYSNYSSSSSSSSSSNNASTCAYPSWPTGSSLGYRSPPSSFISDADLFGDDLDDGYLLEAPAPPRQPTAAQALPFLPPMYATAKPKKPQQQRRRSSGRKQRRSSKPMTPISESPEAHRE</sequence>
<dbReference type="EMBL" id="KZ805406">
    <property type="protein sequence ID" value="PVH98804.1"/>
    <property type="molecule type" value="Genomic_DNA"/>
</dbReference>
<dbReference type="AlphaFoldDB" id="A0A2V1DNT0"/>
<accession>A0A2V1DNT0</accession>
<feature type="region of interest" description="Disordered" evidence="1">
    <location>
        <begin position="1"/>
        <end position="148"/>
    </location>
</feature>
<dbReference type="Proteomes" id="UP000244855">
    <property type="component" value="Unassembled WGS sequence"/>
</dbReference>
<feature type="compositionally biased region" description="Polar residues" evidence="1">
    <location>
        <begin position="56"/>
        <end position="71"/>
    </location>
</feature>
<name>A0A2V1DNT0_9PLEO</name>
<evidence type="ECO:0000313" key="2">
    <source>
        <dbReference type="EMBL" id="PVH98804.1"/>
    </source>
</evidence>
<organism evidence="2 3">
    <name type="scientific">Periconia macrospinosa</name>
    <dbReference type="NCBI Taxonomy" id="97972"/>
    <lineage>
        <taxon>Eukaryota</taxon>
        <taxon>Fungi</taxon>
        <taxon>Dikarya</taxon>
        <taxon>Ascomycota</taxon>
        <taxon>Pezizomycotina</taxon>
        <taxon>Dothideomycetes</taxon>
        <taxon>Pleosporomycetidae</taxon>
        <taxon>Pleosporales</taxon>
        <taxon>Massarineae</taxon>
        <taxon>Periconiaceae</taxon>
        <taxon>Periconia</taxon>
    </lineage>
</organism>
<evidence type="ECO:0000256" key="1">
    <source>
        <dbReference type="SAM" id="MobiDB-lite"/>
    </source>
</evidence>
<evidence type="ECO:0000313" key="3">
    <source>
        <dbReference type="Proteomes" id="UP000244855"/>
    </source>
</evidence>
<protein>
    <submittedName>
        <fullName evidence="2">Uncharacterized protein</fullName>
    </submittedName>
</protein>